<proteinExistence type="predicted"/>
<dbReference type="EMBL" id="CP003742">
    <property type="protein sequence ID" value="AGI72077.1"/>
    <property type="molecule type" value="Genomic_DNA"/>
</dbReference>
<reference evidence="1 2" key="1">
    <citation type="journal article" date="2013" name="PLoS ONE">
        <title>Poles Apart: Arctic and Antarctic Octadecabacter strains Share High Genome Plasticity and a New Type of Xanthorhodopsin.</title>
        <authorList>
            <person name="Vollmers J."/>
            <person name="Voget S."/>
            <person name="Dietrich S."/>
            <person name="Gollnow K."/>
            <person name="Smits M."/>
            <person name="Meyer K."/>
            <person name="Brinkhoff T."/>
            <person name="Simon M."/>
            <person name="Daniel R."/>
        </authorList>
    </citation>
    <scope>NUCLEOTIDE SEQUENCE [LARGE SCALE GENOMIC DNA]</scope>
    <source>
        <strain evidence="1 2">238</strain>
    </source>
</reference>
<evidence type="ECO:0000313" key="2">
    <source>
        <dbReference type="Proteomes" id="UP000004688"/>
    </source>
</evidence>
<dbReference type="Proteomes" id="UP000004688">
    <property type="component" value="Chromosome"/>
</dbReference>
<gene>
    <name evidence="1" type="ORF">OA238_c19740</name>
</gene>
<sequence length="79" mass="9235">MFWQSIVYEARKVFLKACCASRSVFGCSGRTDRRRKPCLVRYFPIVRTCSFTSNSSSTRACKSTQRHRTTPSFTFHKRD</sequence>
<dbReference type="KEGG" id="oar:OA238_c19740"/>
<evidence type="ECO:0000313" key="1">
    <source>
        <dbReference type="EMBL" id="AGI72077.1"/>
    </source>
</evidence>
<dbReference type="STRING" id="391616.OA238_c19740"/>
<keyword evidence="2" id="KW-1185">Reference proteome</keyword>
<dbReference type="AlphaFoldDB" id="M9RIR1"/>
<protein>
    <submittedName>
        <fullName evidence="1">Uncharacterized protein</fullName>
    </submittedName>
</protein>
<organism evidence="1 2">
    <name type="scientific">Octadecabacter arcticus 238</name>
    <dbReference type="NCBI Taxonomy" id="391616"/>
    <lineage>
        <taxon>Bacteria</taxon>
        <taxon>Pseudomonadati</taxon>
        <taxon>Pseudomonadota</taxon>
        <taxon>Alphaproteobacteria</taxon>
        <taxon>Rhodobacterales</taxon>
        <taxon>Roseobacteraceae</taxon>
        <taxon>Octadecabacter</taxon>
    </lineage>
</organism>
<accession>M9RIR1</accession>
<dbReference type="HOGENOM" id="CLU_2602553_0_0_5"/>
<name>M9RIR1_9RHOB</name>